<sequence length="242" mass="26655">MPDAIYAQRRLAEIYDPLDPDRGDLDAYAAMVEEFGARSVLDIGCGTGTFACLLALRGIGVVGVDPAAASLEVARTKPGADRVRWLHGDATALPPLRVDLATMTANVAQVFVTDEEWDATLRGTHAALRPGGRLVFEVRDPAKRAWLTWNREQRHNRVDIPEVGVVESWADLTDVRDGLVSFRHTFVFEADGSVLTSDSTLRFREREEVADSLTAAGFTVDEVRDAPDRPGREFVFLAHRPV</sequence>
<dbReference type="PANTHER" id="PTHR43464:SF19">
    <property type="entry name" value="UBIQUINONE BIOSYNTHESIS O-METHYLTRANSFERASE, MITOCHONDRIAL"/>
    <property type="match status" value="1"/>
</dbReference>
<reference evidence="5 6" key="1">
    <citation type="submission" date="2017-07" db="EMBL/GenBank/DDBJ databases">
        <title>Amycolatopsis antarcticus sp. nov., isolated from the surface of an Antarcticus brown macroalga.</title>
        <authorList>
            <person name="Wang J."/>
            <person name="Leiva S."/>
            <person name="Huang J."/>
            <person name="Huang Y."/>
        </authorList>
    </citation>
    <scope>NUCLEOTIDE SEQUENCE [LARGE SCALE GENOMIC DNA]</scope>
    <source>
        <strain evidence="5 6">AU-G6</strain>
    </source>
</reference>
<dbReference type="SUPFAM" id="SSF53335">
    <property type="entry name" value="S-adenosyl-L-methionine-dependent methyltransferases"/>
    <property type="match status" value="1"/>
</dbReference>
<evidence type="ECO:0000256" key="2">
    <source>
        <dbReference type="ARBA" id="ARBA00022679"/>
    </source>
</evidence>
<dbReference type="GO" id="GO:0008168">
    <property type="term" value="F:methyltransferase activity"/>
    <property type="evidence" value="ECO:0007669"/>
    <property type="project" value="UniProtKB-KW"/>
</dbReference>
<feature type="domain" description="Methyltransferase" evidence="4">
    <location>
        <begin position="40"/>
        <end position="132"/>
    </location>
</feature>
<dbReference type="Pfam" id="PF13649">
    <property type="entry name" value="Methyltransf_25"/>
    <property type="match status" value="1"/>
</dbReference>
<protein>
    <submittedName>
        <fullName evidence="5">SAM-dependent methyltransferase</fullName>
    </submittedName>
</protein>
<dbReference type="OrthoDB" id="9811589at2"/>
<dbReference type="InParanoid" id="A0A263D7X5"/>
<dbReference type="Proteomes" id="UP000242444">
    <property type="component" value="Unassembled WGS sequence"/>
</dbReference>
<keyword evidence="2 5" id="KW-0808">Transferase</keyword>
<dbReference type="EMBL" id="NKYE01000004">
    <property type="protein sequence ID" value="OZM73657.1"/>
    <property type="molecule type" value="Genomic_DNA"/>
</dbReference>
<comment type="caution">
    <text evidence="5">The sequence shown here is derived from an EMBL/GenBank/DDBJ whole genome shotgun (WGS) entry which is preliminary data.</text>
</comment>
<evidence type="ECO:0000256" key="3">
    <source>
        <dbReference type="ARBA" id="ARBA00022691"/>
    </source>
</evidence>
<evidence type="ECO:0000259" key="4">
    <source>
        <dbReference type="Pfam" id="PF13649"/>
    </source>
</evidence>
<keyword evidence="3" id="KW-0949">S-adenosyl-L-methionine</keyword>
<evidence type="ECO:0000313" key="6">
    <source>
        <dbReference type="Proteomes" id="UP000242444"/>
    </source>
</evidence>
<evidence type="ECO:0000256" key="1">
    <source>
        <dbReference type="ARBA" id="ARBA00022603"/>
    </source>
</evidence>
<dbReference type="RefSeq" id="WP_094862174.1">
    <property type="nucleotide sequence ID" value="NZ_NKYE01000004.1"/>
</dbReference>
<name>A0A263D7X5_9PSEU</name>
<dbReference type="AlphaFoldDB" id="A0A263D7X5"/>
<proteinExistence type="predicted"/>
<evidence type="ECO:0000313" key="5">
    <source>
        <dbReference type="EMBL" id="OZM73657.1"/>
    </source>
</evidence>
<dbReference type="PANTHER" id="PTHR43464">
    <property type="entry name" value="METHYLTRANSFERASE"/>
    <property type="match status" value="1"/>
</dbReference>
<accession>A0A263D7X5</accession>
<organism evidence="5 6">
    <name type="scientific">Amycolatopsis antarctica</name>
    <dbReference type="NCBI Taxonomy" id="1854586"/>
    <lineage>
        <taxon>Bacteria</taxon>
        <taxon>Bacillati</taxon>
        <taxon>Actinomycetota</taxon>
        <taxon>Actinomycetes</taxon>
        <taxon>Pseudonocardiales</taxon>
        <taxon>Pseudonocardiaceae</taxon>
        <taxon>Amycolatopsis</taxon>
    </lineage>
</organism>
<keyword evidence="6" id="KW-1185">Reference proteome</keyword>
<dbReference type="InterPro" id="IPR029063">
    <property type="entry name" value="SAM-dependent_MTases_sf"/>
</dbReference>
<dbReference type="InterPro" id="IPR041698">
    <property type="entry name" value="Methyltransf_25"/>
</dbReference>
<dbReference type="Gene3D" id="3.40.50.150">
    <property type="entry name" value="Vaccinia Virus protein VP39"/>
    <property type="match status" value="1"/>
</dbReference>
<dbReference type="CDD" id="cd02440">
    <property type="entry name" value="AdoMet_MTases"/>
    <property type="match status" value="1"/>
</dbReference>
<gene>
    <name evidence="5" type="ORF">CFN78_09035</name>
</gene>
<keyword evidence="1 5" id="KW-0489">Methyltransferase</keyword>
<dbReference type="GO" id="GO:0032259">
    <property type="term" value="P:methylation"/>
    <property type="evidence" value="ECO:0007669"/>
    <property type="project" value="UniProtKB-KW"/>
</dbReference>